<comment type="caution">
    <text evidence="7">The sequence shown here is derived from an EMBL/GenBank/DDBJ whole genome shotgun (WGS) entry which is preliminary data.</text>
</comment>
<evidence type="ECO:0000313" key="8">
    <source>
        <dbReference type="Proteomes" id="UP000241434"/>
    </source>
</evidence>
<gene>
    <name evidence="7" type="ORF">UF10_07525</name>
</gene>
<dbReference type="GO" id="GO:0071269">
    <property type="term" value="P:L-homocysteine biosynthetic process"/>
    <property type="evidence" value="ECO:0007669"/>
    <property type="project" value="TreeGrafter"/>
</dbReference>
<evidence type="ECO:0000256" key="3">
    <source>
        <dbReference type="ARBA" id="ARBA00022679"/>
    </source>
</evidence>
<accession>A0A2P7PZI1</accession>
<dbReference type="InterPro" id="IPR000277">
    <property type="entry name" value="Cys/Met-Metab_PyrdxlP-dep_enz"/>
</dbReference>
<dbReference type="Gene3D" id="3.90.1150.10">
    <property type="entry name" value="Aspartate Aminotransferase, domain 1"/>
    <property type="match status" value="1"/>
</dbReference>
<dbReference type="FunFam" id="3.40.640.10:FF:000035">
    <property type="entry name" value="O-succinylhomoserine sulfhydrylase"/>
    <property type="match status" value="1"/>
</dbReference>
<dbReference type="GO" id="GO:0003961">
    <property type="term" value="F:O-acetylhomoserine aminocarboxypropyltransferase activity"/>
    <property type="evidence" value="ECO:0007669"/>
    <property type="project" value="UniProtKB-EC"/>
</dbReference>
<dbReference type="InterPro" id="IPR006235">
    <property type="entry name" value="OAc-hSer/O-AcSer_sulfhydrylase"/>
</dbReference>
<dbReference type="EMBL" id="JYGE01000006">
    <property type="protein sequence ID" value="PSJ31113.1"/>
    <property type="molecule type" value="Genomic_DNA"/>
</dbReference>
<dbReference type="NCBIfam" id="TIGR01326">
    <property type="entry name" value="OAH_OAS_sulfhy"/>
    <property type="match status" value="1"/>
</dbReference>
<dbReference type="Gene3D" id="3.40.640.10">
    <property type="entry name" value="Type I PLP-dependent aspartate aminotransferase-like (Major domain)"/>
    <property type="match status" value="1"/>
</dbReference>
<comment type="similarity">
    <text evidence="2 6">Belongs to the trans-sulfuration enzymes family.</text>
</comment>
<evidence type="ECO:0000256" key="4">
    <source>
        <dbReference type="ARBA" id="ARBA00022898"/>
    </source>
</evidence>
<keyword evidence="3 7" id="KW-0808">Transferase</keyword>
<dbReference type="GO" id="GO:0030170">
    <property type="term" value="F:pyridoxal phosphate binding"/>
    <property type="evidence" value="ECO:0007669"/>
    <property type="project" value="InterPro"/>
</dbReference>
<keyword evidence="4 5" id="KW-0663">Pyridoxal phosphate</keyword>
<evidence type="ECO:0000256" key="1">
    <source>
        <dbReference type="ARBA" id="ARBA00001933"/>
    </source>
</evidence>
<dbReference type="OrthoDB" id="9780685at2"/>
<evidence type="ECO:0000256" key="2">
    <source>
        <dbReference type="ARBA" id="ARBA00009077"/>
    </source>
</evidence>
<organism evidence="7 8">
    <name type="scientific">Peptostreptococcus russellii</name>
    <dbReference type="NCBI Taxonomy" id="215200"/>
    <lineage>
        <taxon>Bacteria</taxon>
        <taxon>Bacillati</taxon>
        <taxon>Bacillota</taxon>
        <taxon>Clostridia</taxon>
        <taxon>Peptostreptococcales</taxon>
        <taxon>Peptostreptococcaceae</taxon>
        <taxon>Peptostreptococcus</taxon>
    </lineage>
</organism>
<name>A0A2P7PZI1_9FIRM</name>
<dbReference type="RefSeq" id="WP_106777192.1">
    <property type="nucleotide sequence ID" value="NZ_JYGE01000006.1"/>
</dbReference>
<evidence type="ECO:0000313" key="7">
    <source>
        <dbReference type="EMBL" id="PSJ31113.1"/>
    </source>
</evidence>
<proteinExistence type="inferred from homology"/>
<dbReference type="SUPFAM" id="SSF53383">
    <property type="entry name" value="PLP-dependent transferases"/>
    <property type="match status" value="1"/>
</dbReference>
<dbReference type="InterPro" id="IPR015424">
    <property type="entry name" value="PyrdxlP-dep_Trfase"/>
</dbReference>
<dbReference type="AlphaFoldDB" id="A0A2P7PZI1"/>
<feature type="modified residue" description="N6-(pyridoxal phosphate)lysine" evidence="5">
    <location>
        <position position="208"/>
    </location>
</feature>
<dbReference type="PANTHER" id="PTHR43797:SF3">
    <property type="entry name" value="O-ACETYLHOMOSERINE SULFHYDRYLASE"/>
    <property type="match status" value="1"/>
</dbReference>
<dbReference type="Pfam" id="PF01053">
    <property type="entry name" value="Cys_Met_Meta_PP"/>
    <property type="match status" value="1"/>
</dbReference>
<comment type="cofactor">
    <cofactor evidence="1 6">
        <name>pyridoxal 5'-phosphate</name>
        <dbReference type="ChEBI" id="CHEBI:597326"/>
    </cofactor>
</comment>
<evidence type="ECO:0000256" key="5">
    <source>
        <dbReference type="PIRSR" id="PIRSR001434-2"/>
    </source>
</evidence>
<dbReference type="GO" id="GO:0004124">
    <property type="term" value="F:cysteine synthase activity"/>
    <property type="evidence" value="ECO:0007669"/>
    <property type="project" value="TreeGrafter"/>
</dbReference>
<dbReference type="GO" id="GO:0005737">
    <property type="term" value="C:cytoplasm"/>
    <property type="evidence" value="ECO:0007669"/>
    <property type="project" value="TreeGrafter"/>
</dbReference>
<protein>
    <submittedName>
        <fullName evidence="7">O-acetylhomoserine aminocarboxypropyltransferase</fullName>
        <ecNumber evidence="7">2.5.1.49</ecNumber>
    </submittedName>
</protein>
<reference evidence="7" key="1">
    <citation type="thesis" date="2015" institute="Rutgers" country="The State University of New Jersey, 14 College Farm Rd., New Brunswick, NJ, USA">
        <title>Ammonia toxicity in bacteria and its implications for treatment of and resource recovery from highly nitrogenous organic wastes.</title>
        <authorList>
            <person name="Luther A.K."/>
        </authorList>
    </citation>
    <scope>NUCLEOTIDE SEQUENCE</scope>
    <source>
        <strain evidence="7">RT-10B</strain>
    </source>
</reference>
<dbReference type="PIRSF" id="PIRSF001434">
    <property type="entry name" value="CGS"/>
    <property type="match status" value="1"/>
</dbReference>
<keyword evidence="8" id="KW-1185">Reference proteome</keyword>
<sequence length="425" mass="46375">MSKELKSATKCIHSGYKAENGDPRVFPLVQSTTYKYNTADELGDLFDLKTEGHIYSRISNPTVAVLEERIADLEGGIAAVATSSGQSANLLAILTLCKQGDNILALSNLYGGTVSLFTHTISRYGISVKFVDINADEKEIESEIDENTKLIFGETIGNPGVDVLDIEKFADLAHRNDIPLVIDNTFATPILCRPIEFGADIVTHSTTKYIDGHARTLGGVVVDSGKFDWKNGKFDELVLPDESYHGVSFVESFGEAAYSAKARCTFVRDIGFIMAPFNAFLTTQGIETLSIRIERHSENALKIAKYLEAKDVIEWVKYPGLKSSPSYELSQKYLKGGSSGIIAFGVKGGVDAAKKFIDSLEIISLVTHVADTKSCVIHPASTTHRQLSKKQLEKGGITENLIRLSVGIEDVEDLIDDIENALSQI</sequence>
<dbReference type="EC" id="2.5.1.49" evidence="7"/>
<dbReference type="PANTHER" id="PTHR43797">
    <property type="entry name" value="HOMOCYSTEINE/CYSTEINE SYNTHASE"/>
    <property type="match status" value="1"/>
</dbReference>
<dbReference type="InterPro" id="IPR015421">
    <property type="entry name" value="PyrdxlP-dep_Trfase_major"/>
</dbReference>
<dbReference type="GO" id="GO:0006535">
    <property type="term" value="P:cysteine biosynthetic process from serine"/>
    <property type="evidence" value="ECO:0007669"/>
    <property type="project" value="TreeGrafter"/>
</dbReference>
<evidence type="ECO:0000256" key="6">
    <source>
        <dbReference type="RuleBase" id="RU362118"/>
    </source>
</evidence>
<dbReference type="Proteomes" id="UP000241434">
    <property type="component" value="Unassembled WGS sequence"/>
</dbReference>
<dbReference type="InterPro" id="IPR015422">
    <property type="entry name" value="PyrdxlP-dep_Trfase_small"/>
</dbReference>
<dbReference type="GO" id="GO:0019346">
    <property type="term" value="P:transsulfuration"/>
    <property type="evidence" value="ECO:0007669"/>
    <property type="project" value="InterPro"/>
</dbReference>
<dbReference type="CDD" id="cd00614">
    <property type="entry name" value="CGS_like"/>
    <property type="match status" value="1"/>
</dbReference>